<dbReference type="InterPro" id="IPR043968">
    <property type="entry name" value="SGNH"/>
</dbReference>
<evidence type="ECO:0000313" key="5">
    <source>
        <dbReference type="Proteomes" id="UP001321481"/>
    </source>
</evidence>
<feature type="transmembrane region" description="Helical" evidence="1">
    <location>
        <begin position="266"/>
        <end position="284"/>
    </location>
</feature>
<feature type="transmembrane region" description="Helical" evidence="1">
    <location>
        <begin position="369"/>
        <end position="390"/>
    </location>
</feature>
<feature type="domain" description="Acyltransferase 3" evidence="2">
    <location>
        <begin position="19"/>
        <end position="348"/>
    </location>
</feature>
<keyword evidence="4" id="KW-0012">Acyltransferase</keyword>
<feature type="transmembrane region" description="Helical" evidence="1">
    <location>
        <begin position="21"/>
        <end position="37"/>
    </location>
</feature>
<proteinExistence type="predicted"/>
<feature type="transmembrane region" description="Helical" evidence="1">
    <location>
        <begin position="244"/>
        <end position="260"/>
    </location>
</feature>
<dbReference type="InterPro" id="IPR002656">
    <property type="entry name" value="Acyl_transf_3_dom"/>
</dbReference>
<reference evidence="4 5" key="1">
    <citation type="submission" date="2023-05" db="EMBL/GenBank/DDBJ databases">
        <title>Microbacterium dauci sp.nov., Isolated from Carrot Rhizosphere Soil.</title>
        <authorList>
            <person name="Xiao Z."/>
            <person name="Zheng J."/>
        </authorList>
    </citation>
    <scope>NUCLEOTIDE SEQUENCE [LARGE SCALE GENOMIC DNA]</scope>
    <source>
        <strain evidence="4 5">LX3-4</strain>
    </source>
</reference>
<evidence type="ECO:0000259" key="2">
    <source>
        <dbReference type="Pfam" id="PF01757"/>
    </source>
</evidence>
<keyword evidence="4" id="KW-0808">Transferase</keyword>
<dbReference type="RefSeq" id="WP_283716115.1">
    <property type="nucleotide sequence ID" value="NZ_JASJND010000005.1"/>
</dbReference>
<keyword evidence="1" id="KW-1133">Transmembrane helix</keyword>
<name>A0ABT6ZFI3_9MICO</name>
<dbReference type="Pfam" id="PF01757">
    <property type="entry name" value="Acyl_transf_3"/>
    <property type="match status" value="1"/>
</dbReference>
<accession>A0ABT6ZFI3</accession>
<feature type="domain" description="SGNH" evidence="3">
    <location>
        <begin position="449"/>
        <end position="692"/>
    </location>
</feature>
<feature type="transmembrane region" description="Helical" evidence="1">
    <location>
        <begin position="183"/>
        <end position="202"/>
    </location>
</feature>
<feature type="transmembrane region" description="Helical" evidence="1">
    <location>
        <begin position="85"/>
        <end position="105"/>
    </location>
</feature>
<feature type="transmembrane region" description="Helical" evidence="1">
    <location>
        <begin position="43"/>
        <end position="64"/>
    </location>
</feature>
<dbReference type="Pfam" id="PF19040">
    <property type="entry name" value="SGNH"/>
    <property type="match status" value="1"/>
</dbReference>
<evidence type="ECO:0000313" key="4">
    <source>
        <dbReference type="EMBL" id="MDJ1114495.1"/>
    </source>
</evidence>
<sequence length="706" mass="74913">MSAAPLATRPRTRGDLRPEIEGLRAVAVLAVLAYHLFPDALPGGFVGVDIFFVISGFLITSHLLRDAERTGRVSFVSFYSRRIMRLIPAATLVLVATAAATVLFVPRILWPQFGLDIIGAGTYSVNWLLAARSVDYLAEDAAGSPVQHYWSLGVEEQFYVIWPLLLAATFLLARTFRGSARRTALVVVAFVGAASLAYALYLTSIGDVSAYFVTTTRLWELAAGAAAAICIARVRTAPRAFRRVIVWVSALALIGSLLLVDGSSWPNAVTLVPILATTALLLWCDADAPGVVERVLMLRPAVWIGGISYAVYLWHWPMIVIAGYVLPSSWPVLVAIGAASIVAAWATSRWIETPLRFSQWFRVRPWRSFAFGATALLVSVACGAALMLAAPSNVLSPPQGATPAGAGALPAAVDLDAMTATDWLDGVEWAVPGPLDAVDDVPVIYDDGCQQDTVDAEVVTCEYGDASADRVMALVGDSKAAQWQPALDTIARDAGYRLVTYLKSSCAFADAQIERDGTEYTSCADWNANVRAALADERPDVVVTSQVRRDAFGGGDDATTRMADGIARTLGELVAAGSQVIVLGDTPQVGMNVYECVAEHPESLATCAYEREPAIEASALPAQREAVETLDGQVVDAGASASPPASPVTLVDLNGVICPAADACPPIVGNVLIYRSGSHITATYVESLTPRLQAILGAVLPASTPR</sequence>
<dbReference type="Proteomes" id="UP001321481">
    <property type="component" value="Unassembled WGS sequence"/>
</dbReference>
<dbReference type="EMBL" id="JASJND010000005">
    <property type="protein sequence ID" value="MDJ1114495.1"/>
    <property type="molecule type" value="Genomic_DNA"/>
</dbReference>
<protein>
    <submittedName>
        <fullName evidence="4">Acyltransferase family protein</fullName>
        <ecNumber evidence="4">2.3.1.-</ecNumber>
    </submittedName>
</protein>
<feature type="transmembrane region" description="Helical" evidence="1">
    <location>
        <begin position="296"/>
        <end position="316"/>
    </location>
</feature>
<dbReference type="InterPro" id="IPR050879">
    <property type="entry name" value="Acyltransferase_3"/>
</dbReference>
<organism evidence="4 5">
    <name type="scientific">Microbacterium dauci</name>
    <dbReference type="NCBI Taxonomy" id="3048008"/>
    <lineage>
        <taxon>Bacteria</taxon>
        <taxon>Bacillati</taxon>
        <taxon>Actinomycetota</taxon>
        <taxon>Actinomycetes</taxon>
        <taxon>Micrococcales</taxon>
        <taxon>Microbacteriaceae</taxon>
        <taxon>Microbacterium</taxon>
    </lineage>
</organism>
<keyword evidence="5" id="KW-1185">Reference proteome</keyword>
<gene>
    <name evidence="4" type="ORF">QNI14_08515</name>
</gene>
<keyword evidence="1" id="KW-0472">Membrane</keyword>
<keyword evidence="1" id="KW-0812">Transmembrane</keyword>
<evidence type="ECO:0000259" key="3">
    <source>
        <dbReference type="Pfam" id="PF19040"/>
    </source>
</evidence>
<comment type="caution">
    <text evidence="4">The sequence shown here is derived from an EMBL/GenBank/DDBJ whole genome shotgun (WGS) entry which is preliminary data.</text>
</comment>
<feature type="transmembrane region" description="Helical" evidence="1">
    <location>
        <begin position="328"/>
        <end position="348"/>
    </location>
</feature>
<dbReference type="GO" id="GO:0016746">
    <property type="term" value="F:acyltransferase activity"/>
    <property type="evidence" value="ECO:0007669"/>
    <property type="project" value="UniProtKB-KW"/>
</dbReference>
<feature type="transmembrane region" description="Helical" evidence="1">
    <location>
        <begin position="208"/>
        <end position="232"/>
    </location>
</feature>
<dbReference type="PANTHER" id="PTHR23028">
    <property type="entry name" value="ACETYLTRANSFERASE"/>
    <property type="match status" value="1"/>
</dbReference>
<dbReference type="PANTHER" id="PTHR23028:SF53">
    <property type="entry name" value="ACYL_TRANSF_3 DOMAIN-CONTAINING PROTEIN"/>
    <property type="match status" value="1"/>
</dbReference>
<feature type="transmembrane region" description="Helical" evidence="1">
    <location>
        <begin position="158"/>
        <end position="176"/>
    </location>
</feature>
<evidence type="ECO:0000256" key="1">
    <source>
        <dbReference type="SAM" id="Phobius"/>
    </source>
</evidence>
<dbReference type="EC" id="2.3.1.-" evidence="4"/>